<evidence type="ECO:0000313" key="2">
    <source>
        <dbReference type="Proteomes" id="UP000484858"/>
    </source>
</evidence>
<gene>
    <name evidence="1" type="ORF">NBRC3293_1499</name>
</gene>
<organism evidence="1 2">
    <name type="scientific">Gluconobacter oxydans NBRC 3293</name>
    <dbReference type="NCBI Taxonomy" id="1315969"/>
    <lineage>
        <taxon>Bacteria</taxon>
        <taxon>Pseudomonadati</taxon>
        <taxon>Pseudomonadota</taxon>
        <taxon>Alphaproteobacteria</taxon>
        <taxon>Acetobacterales</taxon>
        <taxon>Acetobacteraceae</taxon>
        <taxon>Gluconobacter</taxon>
    </lineage>
</organism>
<sequence length="49" mass="5541">MGQNVIQVINKAIANLRDDLGQELIRMIVAFKLHPEKEAPHNLPHDLLS</sequence>
<protein>
    <submittedName>
        <fullName evidence="1">Uncharacterized protein</fullName>
    </submittedName>
</protein>
<dbReference type="Proteomes" id="UP000484858">
    <property type="component" value="Unassembled WGS sequence"/>
</dbReference>
<dbReference type="EMBL" id="BARJ01000009">
    <property type="protein sequence ID" value="GEM17002.1"/>
    <property type="molecule type" value="Genomic_DNA"/>
</dbReference>
<dbReference type="AlphaFoldDB" id="A0A829X1R2"/>
<comment type="caution">
    <text evidence="1">The sequence shown here is derived from an EMBL/GenBank/DDBJ whole genome shotgun (WGS) entry which is preliminary data.</text>
</comment>
<accession>A0A829X1R2</accession>
<name>A0A829X1R2_GLUOY</name>
<proteinExistence type="predicted"/>
<reference evidence="1 2" key="1">
    <citation type="submission" date="2013-04" db="EMBL/GenBank/DDBJ databases">
        <title>Gluconobacter oxydans NBRC 3293 whole genome sequence.</title>
        <authorList>
            <person name="Matsutani M."/>
            <person name="Yakushi T."/>
            <person name="Matsushita K."/>
        </authorList>
    </citation>
    <scope>NUCLEOTIDE SEQUENCE [LARGE SCALE GENOMIC DNA]</scope>
    <source>
        <strain evidence="1 2">NBRC 3293</strain>
    </source>
</reference>
<evidence type="ECO:0000313" key="1">
    <source>
        <dbReference type="EMBL" id="GEM17002.1"/>
    </source>
</evidence>